<dbReference type="CDD" id="cd10719">
    <property type="entry name" value="DnaJ_zf"/>
    <property type="match status" value="1"/>
</dbReference>
<evidence type="ECO:0000313" key="16">
    <source>
        <dbReference type="EMBL" id="ASV76548.1"/>
    </source>
</evidence>
<organism evidence="16 17">
    <name type="scientific">Thermogutta terrifontis</name>
    <dbReference type="NCBI Taxonomy" id="1331910"/>
    <lineage>
        <taxon>Bacteria</taxon>
        <taxon>Pseudomonadati</taxon>
        <taxon>Planctomycetota</taxon>
        <taxon>Planctomycetia</taxon>
        <taxon>Pirellulales</taxon>
        <taxon>Thermoguttaceae</taxon>
        <taxon>Thermogutta</taxon>
    </lineage>
</organism>
<dbReference type="PROSITE" id="PS51188">
    <property type="entry name" value="ZF_CR"/>
    <property type="match status" value="1"/>
</dbReference>
<keyword evidence="17" id="KW-1185">Reference proteome</keyword>
<dbReference type="FunFam" id="2.10.230.10:FF:000002">
    <property type="entry name" value="Molecular chaperone DnaJ"/>
    <property type="match status" value="1"/>
</dbReference>
<feature type="domain" description="J" evidence="14">
    <location>
        <begin position="6"/>
        <end position="71"/>
    </location>
</feature>
<evidence type="ECO:0000256" key="8">
    <source>
        <dbReference type="ARBA" id="ARBA00023186"/>
    </source>
</evidence>
<dbReference type="PROSITE" id="PS00636">
    <property type="entry name" value="DNAJ_1"/>
    <property type="match status" value="1"/>
</dbReference>
<dbReference type="GO" id="GO:0005737">
    <property type="term" value="C:cytoplasm"/>
    <property type="evidence" value="ECO:0007669"/>
    <property type="project" value="UniProtKB-SubCell"/>
</dbReference>
<dbReference type="Gene3D" id="2.60.260.20">
    <property type="entry name" value="Urease metallochaperone UreE, N-terminal domain"/>
    <property type="match status" value="2"/>
</dbReference>
<dbReference type="Pfam" id="PF00684">
    <property type="entry name" value="DnaJ_CXXCXGXG"/>
    <property type="match status" value="1"/>
</dbReference>
<dbReference type="HAMAP" id="MF_01152">
    <property type="entry name" value="DnaJ"/>
    <property type="match status" value="1"/>
</dbReference>
<dbReference type="InterPro" id="IPR012724">
    <property type="entry name" value="DnaJ"/>
</dbReference>
<dbReference type="SUPFAM" id="SSF49493">
    <property type="entry name" value="HSP40/DnaJ peptide-binding domain"/>
    <property type="match status" value="2"/>
</dbReference>
<comment type="similarity">
    <text evidence="10 12">Belongs to the DnaJ family.</text>
</comment>
<dbReference type="Pfam" id="PF01556">
    <property type="entry name" value="DnaJ_C"/>
    <property type="match status" value="1"/>
</dbReference>
<dbReference type="InterPro" id="IPR002939">
    <property type="entry name" value="DnaJ_C"/>
</dbReference>
<dbReference type="InterPro" id="IPR001623">
    <property type="entry name" value="DnaJ_domain"/>
</dbReference>
<evidence type="ECO:0000259" key="14">
    <source>
        <dbReference type="PROSITE" id="PS50076"/>
    </source>
</evidence>
<dbReference type="InterPro" id="IPR008971">
    <property type="entry name" value="HSP40/DnaJ_pept-bd"/>
</dbReference>
<dbReference type="Pfam" id="PF00226">
    <property type="entry name" value="DnaJ"/>
    <property type="match status" value="1"/>
</dbReference>
<comment type="domain">
    <text evidence="12">The J domain is necessary and sufficient to stimulate DnaK ATPase activity. Zinc center 1 plays an important role in the autonomous, DnaK-independent chaperone activity of DnaJ. Zinc center 2 is essential for interaction with DnaK and for DnaJ activity.</text>
</comment>
<dbReference type="SMART" id="SM00271">
    <property type="entry name" value="DnaJ"/>
    <property type="match status" value="1"/>
</dbReference>
<dbReference type="PRINTS" id="PR00625">
    <property type="entry name" value="JDOMAIN"/>
</dbReference>
<dbReference type="GO" id="GO:0051082">
    <property type="term" value="F:unfolded protein binding"/>
    <property type="evidence" value="ECO:0007669"/>
    <property type="project" value="UniProtKB-UniRule"/>
</dbReference>
<name>A0A286RKT3_9BACT</name>
<feature type="binding site" evidence="12">
    <location>
        <position position="169"/>
    </location>
    <ligand>
        <name>Zn(2+)</name>
        <dbReference type="ChEBI" id="CHEBI:29105"/>
        <label>2</label>
    </ligand>
</feature>
<sequence>MSEKRDYYEILGVSRNATDKEIADAYRKLALKYHPDRNPGDPDAVEKFKEASEAFEVLSNPEKRAIYDRYGHAGLSGAYQPREFHDVSEIFDLFSSFFGDDLFGDIFGGFGRRRAVRKGEDILCEVTLDLWEVAHGATKTVSIERHAVCSRCQGSGARPGTRPEVCRYCGGRGRVSQSAGFITIQTDCPACQGAGQTIRDPCPECRGRGVVRETVTREVRIPPGVDENTRLRLAGEGEISLTGGPRGDCYCVVRIKEHPIFRREGANLVCRVPISYSQAVLGATVEIPTLEGHDTLTIPPGTQSGAVFVLSGRGLPTRSRRRGDLIVEVYIEVPKKISPQYERLIRELAELEHTEVLPERKSFFAKIKEYLGGRS</sequence>
<feature type="binding site" evidence="12">
    <location>
        <position position="191"/>
    </location>
    <ligand>
        <name>Zn(2+)</name>
        <dbReference type="ChEBI" id="CHEBI:29105"/>
        <label>2</label>
    </ligand>
</feature>
<keyword evidence="2 12" id="KW-0235">DNA replication</keyword>
<feature type="binding site" evidence="12">
    <location>
        <position position="188"/>
    </location>
    <ligand>
        <name>Zn(2+)</name>
        <dbReference type="ChEBI" id="CHEBI:29105"/>
        <label>2</label>
    </ligand>
</feature>
<dbReference type="KEGG" id="ttf:THTE_3947"/>
<dbReference type="GO" id="GO:0031072">
    <property type="term" value="F:heat shock protein binding"/>
    <property type="evidence" value="ECO:0007669"/>
    <property type="project" value="InterPro"/>
</dbReference>
<evidence type="ECO:0000256" key="5">
    <source>
        <dbReference type="ARBA" id="ARBA00022771"/>
    </source>
</evidence>
<evidence type="ECO:0000313" key="17">
    <source>
        <dbReference type="Proteomes" id="UP000215086"/>
    </source>
</evidence>
<feature type="domain" description="CR-type" evidence="15">
    <location>
        <begin position="136"/>
        <end position="214"/>
    </location>
</feature>
<dbReference type="FunFam" id="1.10.287.110:FF:000034">
    <property type="entry name" value="Chaperone protein DnaJ"/>
    <property type="match status" value="1"/>
</dbReference>
<protein>
    <recommendedName>
        <fullName evidence="11 12">Chaperone protein DnaJ</fullName>
    </recommendedName>
</protein>
<dbReference type="SUPFAM" id="SSF57938">
    <property type="entry name" value="DnaJ/Hsp40 cysteine-rich domain"/>
    <property type="match status" value="1"/>
</dbReference>
<feature type="repeat" description="CXXCXGXG motif" evidence="12">
    <location>
        <begin position="202"/>
        <end position="209"/>
    </location>
</feature>
<feature type="binding site" evidence="12">
    <location>
        <position position="166"/>
    </location>
    <ligand>
        <name>Zn(2+)</name>
        <dbReference type="ChEBI" id="CHEBI:29105"/>
        <label>2</label>
    </ligand>
</feature>
<keyword evidence="7 12" id="KW-0346">Stress response</keyword>
<dbReference type="PANTHER" id="PTHR43096:SF48">
    <property type="entry name" value="CHAPERONE PROTEIN DNAJ"/>
    <property type="match status" value="1"/>
</dbReference>
<evidence type="ECO:0000256" key="3">
    <source>
        <dbReference type="ARBA" id="ARBA00022723"/>
    </source>
</evidence>
<feature type="repeat" description="CXXCXGXG motif" evidence="12">
    <location>
        <begin position="149"/>
        <end position="156"/>
    </location>
</feature>
<dbReference type="FunFam" id="2.60.260.20:FF:000005">
    <property type="entry name" value="Chaperone protein dnaJ 1, mitochondrial"/>
    <property type="match status" value="1"/>
</dbReference>
<evidence type="ECO:0000256" key="7">
    <source>
        <dbReference type="ARBA" id="ARBA00023016"/>
    </source>
</evidence>
<accession>A0A286RKT3</accession>
<dbReference type="Proteomes" id="UP000215086">
    <property type="component" value="Chromosome"/>
</dbReference>
<gene>
    <name evidence="12" type="primary">dnaJ</name>
    <name evidence="16" type="ORF">THTE_3947</name>
</gene>
<dbReference type="PANTHER" id="PTHR43096">
    <property type="entry name" value="DNAJ HOMOLOG 1, MITOCHONDRIAL-RELATED"/>
    <property type="match status" value="1"/>
</dbReference>
<comment type="function">
    <text evidence="9 12">Participates actively in the response to hyperosmotic and heat shock by preventing the aggregation of stress-denatured proteins and by disaggregating proteins, also in an autonomous, DnaK-independent fashion. Unfolded proteins bind initially to DnaJ; upon interaction with the DnaJ-bound protein, DnaK hydrolyzes its bound ATP, resulting in the formation of a stable complex. GrpE releases ADP from DnaK; ATP binding to DnaK triggers the release of the substrate protein, thus completing the reaction cycle. Several rounds of ATP-dependent interactions between DnaJ, DnaK and GrpE are required for fully efficient folding. Also involved, together with DnaK and GrpE, in the DNA replication of plasmids through activation of initiation proteins.</text>
</comment>
<dbReference type="Gene3D" id="2.10.230.10">
    <property type="entry name" value="Heat shock protein DnaJ, cysteine-rich domain"/>
    <property type="match status" value="1"/>
</dbReference>
<evidence type="ECO:0000256" key="9">
    <source>
        <dbReference type="ARBA" id="ARBA00053423"/>
    </source>
</evidence>
<evidence type="ECO:0000256" key="10">
    <source>
        <dbReference type="ARBA" id="ARBA00061004"/>
    </source>
</evidence>
<dbReference type="PROSITE" id="PS50076">
    <property type="entry name" value="DNAJ_2"/>
    <property type="match status" value="1"/>
</dbReference>
<dbReference type="EMBL" id="CP018477">
    <property type="protein sequence ID" value="ASV76548.1"/>
    <property type="molecule type" value="Genomic_DNA"/>
</dbReference>
<evidence type="ECO:0000256" key="12">
    <source>
        <dbReference type="HAMAP-Rule" id="MF_01152"/>
    </source>
</evidence>
<keyword evidence="1 12" id="KW-0963">Cytoplasm</keyword>
<dbReference type="NCBIfam" id="TIGR02349">
    <property type="entry name" value="DnaJ_bact"/>
    <property type="match status" value="1"/>
</dbReference>
<comment type="cofactor">
    <cofactor evidence="12">
        <name>Zn(2+)</name>
        <dbReference type="ChEBI" id="CHEBI:29105"/>
    </cofactor>
    <text evidence="12">Binds 2 Zn(2+) ions per monomer.</text>
</comment>
<dbReference type="InterPro" id="IPR036869">
    <property type="entry name" value="J_dom_sf"/>
</dbReference>
<feature type="binding site" evidence="12">
    <location>
        <position position="152"/>
    </location>
    <ligand>
        <name>Zn(2+)</name>
        <dbReference type="ChEBI" id="CHEBI:29105"/>
        <label>1</label>
    </ligand>
</feature>
<reference evidence="16 17" key="1">
    <citation type="journal article" name="Front. Microbiol.">
        <title>Sugar Metabolism of the First Thermophilic Planctomycete Thermogutta terrifontis: Comparative Genomic and Transcriptomic Approaches.</title>
        <authorList>
            <person name="Elcheninov A.G."/>
            <person name="Menzel P."/>
            <person name="Gudbergsdottir S.R."/>
            <person name="Slesarev A.I."/>
            <person name="Kadnikov V.V."/>
            <person name="Krogh A."/>
            <person name="Bonch-Osmolovskaya E.A."/>
            <person name="Peng X."/>
            <person name="Kublanov I.V."/>
        </authorList>
    </citation>
    <scope>NUCLEOTIDE SEQUENCE [LARGE SCALE GENOMIC DNA]</scope>
    <source>
        <strain evidence="16 17">R1</strain>
    </source>
</reference>
<dbReference type="GO" id="GO:0008270">
    <property type="term" value="F:zinc ion binding"/>
    <property type="evidence" value="ECO:0007669"/>
    <property type="project" value="UniProtKB-UniRule"/>
</dbReference>
<dbReference type="Gene3D" id="1.10.287.110">
    <property type="entry name" value="DnaJ domain"/>
    <property type="match status" value="1"/>
</dbReference>
<evidence type="ECO:0000256" key="6">
    <source>
        <dbReference type="ARBA" id="ARBA00022833"/>
    </source>
</evidence>
<dbReference type="CDD" id="cd10747">
    <property type="entry name" value="DnaJ_C"/>
    <property type="match status" value="1"/>
</dbReference>
<dbReference type="NCBIfam" id="NF008035">
    <property type="entry name" value="PRK10767.1"/>
    <property type="match status" value="1"/>
</dbReference>
<keyword evidence="3 12" id="KW-0479">Metal-binding</keyword>
<proteinExistence type="inferred from homology"/>
<evidence type="ECO:0000256" key="2">
    <source>
        <dbReference type="ARBA" id="ARBA00022705"/>
    </source>
</evidence>
<evidence type="ECO:0000256" key="13">
    <source>
        <dbReference type="PROSITE-ProRule" id="PRU00546"/>
    </source>
</evidence>
<feature type="binding site" evidence="12">
    <location>
        <position position="202"/>
    </location>
    <ligand>
        <name>Zn(2+)</name>
        <dbReference type="ChEBI" id="CHEBI:29105"/>
        <label>1</label>
    </ligand>
</feature>
<dbReference type="GO" id="GO:0005524">
    <property type="term" value="F:ATP binding"/>
    <property type="evidence" value="ECO:0007669"/>
    <property type="project" value="InterPro"/>
</dbReference>
<feature type="repeat" description="CXXCXGXG motif" evidence="12">
    <location>
        <begin position="166"/>
        <end position="173"/>
    </location>
</feature>
<dbReference type="SUPFAM" id="SSF46565">
    <property type="entry name" value="Chaperone J-domain"/>
    <property type="match status" value="1"/>
</dbReference>
<keyword evidence="6 12" id="KW-0862">Zinc</keyword>
<dbReference type="InterPro" id="IPR001305">
    <property type="entry name" value="HSP_DnaJ_Cys-rich_dom"/>
</dbReference>
<feature type="binding site" evidence="12">
    <location>
        <position position="205"/>
    </location>
    <ligand>
        <name>Zn(2+)</name>
        <dbReference type="ChEBI" id="CHEBI:29105"/>
        <label>1</label>
    </ligand>
</feature>
<evidence type="ECO:0000256" key="4">
    <source>
        <dbReference type="ARBA" id="ARBA00022737"/>
    </source>
</evidence>
<comment type="subunit">
    <text evidence="12">Homodimer.</text>
</comment>
<keyword evidence="5 12" id="KW-0863">Zinc-finger</keyword>
<keyword evidence="8 12" id="KW-0143">Chaperone</keyword>
<feature type="binding site" evidence="12">
    <location>
        <position position="149"/>
    </location>
    <ligand>
        <name>Zn(2+)</name>
        <dbReference type="ChEBI" id="CHEBI:29105"/>
        <label>1</label>
    </ligand>
</feature>
<dbReference type="GO" id="GO:0042026">
    <property type="term" value="P:protein refolding"/>
    <property type="evidence" value="ECO:0007669"/>
    <property type="project" value="TreeGrafter"/>
</dbReference>
<evidence type="ECO:0000256" key="11">
    <source>
        <dbReference type="ARBA" id="ARBA00067609"/>
    </source>
</evidence>
<feature type="zinc finger region" description="CR-type" evidence="13">
    <location>
        <begin position="136"/>
        <end position="214"/>
    </location>
</feature>
<comment type="subcellular location">
    <subcellularLocation>
        <location evidence="12">Cytoplasm</location>
    </subcellularLocation>
</comment>
<dbReference type="CDD" id="cd06257">
    <property type="entry name" value="DnaJ"/>
    <property type="match status" value="1"/>
</dbReference>
<dbReference type="InterPro" id="IPR036410">
    <property type="entry name" value="HSP_DnaJ_Cys-rich_dom_sf"/>
</dbReference>
<dbReference type="AlphaFoldDB" id="A0A286RKT3"/>
<evidence type="ECO:0000259" key="15">
    <source>
        <dbReference type="PROSITE" id="PS51188"/>
    </source>
</evidence>
<dbReference type="OrthoDB" id="9779889at2"/>
<dbReference type="GO" id="GO:0009408">
    <property type="term" value="P:response to heat"/>
    <property type="evidence" value="ECO:0007669"/>
    <property type="project" value="InterPro"/>
</dbReference>
<dbReference type="RefSeq" id="WP_095416921.1">
    <property type="nucleotide sequence ID" value="NZ_CP018477.1"/>
</dbReference>
<evidence type="ECO:0000256" key="1">
    <source>
        <dbReference type="ARBA" id="ARBA00022490"/>
    </source>
</evidence>
<feature type="repeat" description="CXXCXGXG motif" evidence="12">
    <location>
        <begin position="188"/>
        <end position="195"/>
    </location>
</feature>
<dbReference type="InterPro" id="IPR018253">
    <property type="entry name" value="DnaJ_domain_CS"/>
</dbReference>
<keyword evidence="4 12" id="KW-0677">Repeat</keyword>
<dbReference type="GO" id="GO:0006260">
    <property type="term" value="P:DNA replication"/>
    <property type="evidence" value="ECO:0007669"/>
    <property type="project" value="UniProtKB-KW"/>
</dbReference>